<dbReference type="CDD" id="cd00090">
    <property type="entry name" value="HTH_ARSR"/>
    <property type="match status" value="1"/>
</dbReference>
<dbReference type="Pfam" id="PF03551">
    <property type="entry name" value="PadR"/>
    <property type="match status" value="1"/>
</dbReference>
<evidence type="ECO:0000259" key="1">
    <source>
        <dbReference type="Pfam" id="PF03551"/>
    </source>
</evidence>
<dbReference type="RefSeq" id="WP_030014553.1">
    <property type="nucleotide sequence ID" value="NZ_WWEQ01000003.1"/>
</dbReference>
<dbReference type="InterPro" id="IPR036388">
    <property type="entry name" value="WH-like_DNA-bd_sf"/>
</dbReference>
<protein>
    <submittedName>
        <fullName evidence="2">PadR family transcriptional regulator</fullName>
    </submittedName>
</protein>
<evidence type="ECO:0000313" key="2">
    <source>
        <dbReference type="EMBL" id="MYM18657.1"/>
    </source>
</evidence>
<dbReference type="PANTHER" id="PTHR43252:SF7">
    <property type="entry name" value="TRANSCRIPTIONAL REGULATOR YQJI"/>
    <property type="match status" value="1"/>
</dbReference>
<dbReference type="InterPro" id="IPR036390">
    <property type="entry name" value="WH_DNA-bd_sf"/>
</dbReference>
<sequence>MSEFIRGAVRMHILHHAAEGEIHGAWMAEELGHHGYQISPGTLYPTLHRLEDQGLLTSRQTTVEGRNRRLYQITDAGRAVLADERQALTELAREILHTETPDAPDGMTPDE</sequence>
<dbReference type="EMBL" id="WWEQ01000003">
    <property type="protein sequence ID" value="MYM18657.1"/>
    <property type="molecule type" value="Genomic_DNA"/>
</dbReference>
<proteinExistence type="predicted"/>
<feature type="domain" description="Transcription regulator PadR N-terminal" evidence="1">
    <location>
        <begin position="13"/>
        <end position="82"/>
    </location>
</feature>
<keyword evidence="3" id="KW-1185">Reference proteome</keyword>
<reference evidence="2 3" key="1">
    <citation type="submission" date="2020-01" db="EMBL/GenBank/DDBJ databases">
        <authorList>
            <person name="Deng T."/>
        </authorList>
    </citation>
    <scope>NUCLEOTIDE SEQUENCE [LARGE SCALE GENOMIC DNA]</scope>
    <source>
        <strain evidence="2 3">5221</strain>
    </source>
</reference>
<dbReference type="InterPro" id="IPR005149">
    <property type="entry name" value="Tscrpt_reg_PadR_N"/>
</dbReference>
<name>A0A6N9H3M2_9MICO</name>
<dbReference type="AlphaFoldDB" id="A0A6N9H3M2"/>
<gene>
    <name evidence="2" type="ORF">GSY69_01345</name>
</gene>
<evidence type="ECO:0000313" key="3">
    <source>
        <dbReference type="Proteomes" id="UP000469215"/>
    </source>
</evidence>
<dbReference type="SUPFAM" id="SSF46785">
    <property type="entry name" value="Winged helix' DNA-binding domain"/>
    <property type="match status" value="1"/>
</dbReference>
<dbReference type="Gene3D" id="1.10.10.10">
    <property type="entry name" value="Winged helix-like DNA-binding domain superfamily/Winged helix DNA-binding domain"/>
    <property type="match status" value="1"/>
</dbReference>
<organism evidence="2 3">
    <name type="scientific">Brevibacterium rongguiense</name>
    <dbReference type="NCBI Taxonomy" id="2695267"/>
    <lineage>
        <taxon>Bacteria</taxon>
        <taxon>Bacillati</taxon>
        <taxon>Actinomycetota</taxon>
        <taxon>Actinomycetes</taxon>
        <taxon>Micrococcales</taxon>
        <taxon>Brevibacteriaceae</taxon>
        <taxon>Brevibacterium</taxon>
    </lineage>
</organism>
<dbReference type="PANTHER" id="PTHR43252">
    <property type="entry name" value="TRANSCRIPTIONAL REGULATOR YQJI"/>
    <property type="match status" value="1"/>
</dbReference>
<accession>A0A6N9H3M2</accession>
<dbReference type="InterPro" id="IPR011991">
    <property type="entry name" value="ArsR-like_HTH"/>
</dbReference>
<comment type="caution">
    <text evidence="2">The sequence shown here is derived from an EMBL/GenBank/DDBJ whole genome shotgun (WGS) entry which is preliminary data.</text>
</comment>
<dbReference type="Proteomes" id="UP000469215">
    <property type="component" value="Unassembled WGS sequence"/>
</dbReference>